<evidence type="ECO:0000313" key="5">
    <source>
        <dbReference type="EMBL" id="ROH89508.1"/>
    </source>
</evidence>
<evidence type="ECO:0000259" key="4">
    <source>
        <dbReference type="PROSITE" id="PS50977"/>
    </source>
</evidence>
<dbReference type="PANTHER" id="PTHR30055">
    <property type="entry name" value="HTH-TYPE TRANSCRIPTIONAL REGULATOR RUTR"/>
    <property type="match status" value="1"/>
</dbReference>
<keyword evidence="6" id="KW-1185">Reference proteome</keyword>
<keyword evidence="1 2" id="KW-0238">DNA-binding</keyword>
<dbReference type="AlphaFoldDB" id="A0A3N0VB51"/>
<gene>
    <name evidence="5" type="ORF">ED208_10250</name>
</gene>
<dbReference type="Pfam" id="PF00440">
    <property type="entry name" value="TetR_N"/>
    <property type="match status" value="1"/>
</dbReference>
<dbReference type="PANTHER" id="PTHR30055:SF223">
    <property type="entry name" value="HTH-TYPE TRANSCRIPTIONAL REGULATOR UIDR"/>
    <property type="match status" value="1"/>
</dbReference>
<dbReference type="InParanoid" id="A0A3N0VB51"/>
<evidence type="ECO:0000313" key="6">
    <source>
        <dbReference type="Proteomes" id="UP000282106"/>
    </source>
</evidence>
<organism evidence="5 6">
    <name type="scientific">Stagnimonas aquatica</name>
    <dbReference type="NCBI Taxonomy" id="2689987"/>
    <lineage>
        <taxon>Bacteria</taxon>
        <taxon>Pseudomonadati</taxon>
        <taxon>Pseudomonadota</taxon>
        <taxon>Gammaproteobacteria</taxon>
        <taxon>Nevskiales</taxon>
        <taxon>Nevskiaceae</taxon>
        <taxon>Stagnimonas</taxon>
    </lineage>
</organism>
<feature type="domain" description="HTH tetR-type" evidence="4">
    <location>
        <begin position="26"/>
        <end position="86"/>
    </location>
</feature>
<protein>
    <submittedName>
        <fullName evidence="5">TetR/AcrR family transcriptional regulator</fullName>
    </submittedName>
</protein>
<dbReference type="Proteomes" id="UP000282106">
    <property type="component" value="Unassembled WGS sequence"/>
</dbReference>
<dbReference type="Gene3D" id="1.10.357.10">
    <property type="entry name" value="Tetracycline Repressor, domain 2"/>
    <property type="match status" value="1"/>
</dbReference>
<dbReference type="EMBL" id="RJVO01000004">
    <property type="protein sequence ID" value="ROH89508.1"/>
    <property type="molecule type" value="Genomic_DNA"/>
</dbReference>
<dbReference type="PROSITE" id="PS50977">
    <property type="entry name" value="HTH_TETR_2"/>
    <property type="match status" value="1"/>
</dbReference>
<sequence length="247" mass="27612">MRIFVRIQFAFGARVMRKKPRQGRSRSMVDSLVEATAICIAEDGLPAATAARIAERAGVSVGSLYQYFARKEDLYAAVLERITVGLKALVAAEIERLPNKSIEDFVRDLLHAVWSYLETDRQRYLRVTRYWAQLEFVAVMNDLERQMTTALGVYLMHHPARRPVQDLPTKVYVLVNSVLFTIVRYISEPSPQARREQIIECFAEMAAALLPAPTKRAGAGAPLKRLPRSPAGRSGTSAPPAARSVSR</sequence>
<feature type="region of interest" description="Disordered" evidence="3">
    <location>
        <begin position="216"/>
        <end position="247"/>
    </location>
</feature>
<dbReference type="PRINTS" id="PR00455">
    <property type="entry name" value="HTHTETR"/>
</dbReference>
<dbReference type="InterPro" id="IPR001647">
    <property type="entry name" value="HTH_TetR"/>
</dbReference>
<name>A0A3N0VB51_9GAMM</name>
<evidence type="ECO:0000256" key="1">
    <source>
        <dbReference type="ARBA" id="ARBA00023125"/>
    </source>
</evidence>
<dbReference type="GO" id="GO:0000976">
    <property type="term" value="F:transcription cis-regulatory region binding"/>
    <property type="evidence" value="ECO:0007669"/>
    <property type="project" value="TreeGrafter"/>
</dbReference>
<evidence type="ECO:0000256" key="3">
    <source>
        <dbReference type="SAM" id="MobiDB-lite"/>
    </source>
</evidence>
<dbReference type="InterPro" id="IPR009057">
    <property type="entry name" value="Homeodomain-like_sf"/>
</dbReference>
<dbReference type="SUPFAM" id="SSF46689">
    <property type="entry name" value="Homeodomain-like"/>
    <property type="match status" value="1"/>
</dbReference>
<proteinExistence type="predicted"/>
<evidence type="ECO:0000256" key="2">
    <source>
        <dbReference type="PROSITE-ProRule" id="PRU00335"/>
    </source>
</evidence>
<comment type="caution">
    <text evidence="5">The sequence shown here is derived from an EMBL/GenBank/DDBJ whole genome shotgun (WGS) entry which is preliminary data.</text>
</comment>
<dbReference type="GO" id="GO:0003700">
    <property type="term" value="F:DNA-binding transcription factor activity"/>
    <property type="evidence" value="ECO:0007669"/>
    <property type="project" value="TreeGrafter"/>
</dbReference>
<reference evidence="5 6" key="1">
    <citation type="submission" date="2018-10" db="EMBL/GenBank/DDBJ databases">
        <authorList>
            <person name="Chen W.-M."/>
        </authorList>
    </citation>
    <scope>NUCLEOTIDE SEQUENCE [LARGE SCALE GENOMIC DNA]</scope>
    <source>
        <strain evidence="5 6">THS-13</strain>
    </source>
</reference>
<dbReference type="InterPro" id="IPR050109">
    <property type="entry name" value="HTH-type_TetR-like_transc_reg"/>
</dbReference>
<feature type="DNA-binding region" description="H-T-H motif" evidence="2">
    <location>
        <begin position="49"/>
        <end position="68"/>
    </location>
</feature>
<accession>A0A3N0VB51</accession>